<accession>A0AB73GZT7</accession>
<comment type="caution">
    <text evidence="2">The sequence shown here is derived from an EMBL/GenBank/DDBJ whole genome shotgun (WGS) entry which is preliminary data.</text>
</comment>
<keyword evidence="1" id="KW-0472">Membrane</keyword>
<name>A0AB73GZT7_9XANT</name>
<evidence type="ECO:0000313" key="2">
    <source>
        <dbReference type="EMBL" id="MBB5671468.1"/>
    </source>
</evidence>
<organism evidence="2">
    <name type="scientific">Xanthomonas arboricola</name>
    <dbReference type="NCBI Taxonomy" id="56448"/>
    <lineage>
        <taxon>Bacteria</taxon>
        <taxon>Pseudomonadati</taxon>
        <taxon>Pseudomonadota</taxon>
        <taxon>Gammaproteobacteria</taxon>
        <taxon>Lysobacterales</taxon>
        <taxon>Lysobacteraceae</taxon>
        <taxon>Xanthomonas</taxon>
    </lineage>
</organism>
<proteinExistence type="predicted"/>
<dbReference type="Proteomes" id="UP000528595">
    <property type="component" value="Unassembled WGS sequence"/>
</dbReference>
<evidence type="ECO:0008006" key="3">
    <source>
        <dbReference type="Google" id="ProtNLM"/>
    </source>
</evidence>
<dbReference type="RefSeq" id="WP_184578063.1">
    <property type="nucleotide sequence ID" value="NZ_JACIIQ010000013.1"/>
</dbReference>
<keyword evidence="1" id="KW-1133">Transmembrane helix</keyword>
<dbReference type="EMBL" id="JACIIQ010000013">
    <property type="protein sequence ID" value="MBB5671468.1"/>
    <property type="molecule type" value="Genomic_DNA"/>
</dbReference>
<protein>
    <recommendedName>
        <fullName evidence="3">ABC transporter permease</fullName>
    </recommendedName>
</protein>
<gene>
    <name evidence="2" type="ORF">FHR65_003043</name>
</gene>
<dbReference type="AlphaFoldDB" id="A0AB73GZT7"/>
<keyword evidence="1" id="KW-0812">Transmembrane</keyword>
<feature type="transmembrane region" description="Helical" evidence="1">
    <location>
        <begin position="21"/>
        <end position="39"/>
    </location>
</feature>
<evidence type="ECO:0000256" key="1">
    <source>
        <dbReference type="SAM" id="Phobius"/>
    </source>
</evidence>
<sequence>MPLGEIAGEALGGIVRVVGRILFEVFFELTIQGTGYILVRTVRPEAEPDDTICTVVGLLFWVVVGVGGYFVYRATAA</sequence>
<reference evidence="2" key="1">
    <citation type="submission" date="2020-08" db="EMBL/GenBank/DDBJ databases">
        <title>Studying the diversity of plant-associated saprophytic bacteria and their role in host health and plant-pathogen interactions.</title>
        <authorList>
            <person name="Potnis N."/>
        </authorList>
    </citation>
    <scope>NUCLEOTIDE SEQUENCE</scope>
    <source>
        <strain evidence="2">F21</strain>
    </source>
</reference>
<feature type="transmembrane region" description="Helical" evidence="1">
    <location>
        <begin position="51"/>
        <end position="72"/>
    </location>
</feature>